<protein>
    <recommendedName>
        <fullName evidence="4">DUF5683 domain-containing protein</fullName>
    </recommendedName>
</protein>
<keyword evidence="1" id="KW-0732">Signal</keyword>
<feature type="signal peptide" evidence="1">
    <location>
        <begin position="1"/>
        <end position="20"/>
    </location>
</feature>
<dbReference type="RefSeq" id="WP_377981717.1">
    <property type="nucleotide sequence ID" value="NZ_JBBKXZ010000001.1"/>
</dbReference>
<reference evidence="2 3" key="1">
    <citation type="submission" date="2024-03" db="EMBL/GenBank/DDBJ databases">
        <title>Aquirufa genome sequencing.</title>
        <authorList>
            <person name="Pitt A."/>
            <person name="Hahn M.W."/>
        </authorList>
    </citation>
    <scope>NUCLEOTIDE SEQUENCE [LARGE SCALE GENOMIC DNA]</scope>
    <source>
        <strain evidence="2 3">OSTEICH-129V</strain>
    </source>
</reference>
<gene>
    <name evidence="2" type="ORF">U0R10_00500</name>
</gene>
<dbReference type="Proteomes" id="UP001598138">
    <property type="component" value="Unassembled WGS sequence"/>
</dbReference>
<accession>A0ABW6DB99</accession>
<dbReference type="EMBL" id="JBBKXZ010000001">
    <property type="protein sequence ID" value="MFD3393088.1"/>
    <property type="molecule type" value="Genomic_DNA"/>
</dbReference>
<keyword evidence="3" id="KW-1185">Reference proteome</keyword>
<evidence type="ECO:0000313" key="3">
    <source>
        <dbReference type="Proteomes" id="UP001598138"/>
    </source>
</evidence>
<organism evidence="2 3">
    <name type="scientific">Aquirufa avitistagni</name>
    <dbReference type="NCBI Taxonomy" id="3104728"/>
    <lineage>
        <taxon>Bacteria</taxon>
        <taxon>Pseudomonadati</taxon>
        <taxon>Bacteroidota</taxon>
        <taxon>Cytophagia</taxon>
        <taxon>Cytophagales</taxon>
        <taxon>Flectobacillaceae</taxon>
        <taxon>Aquirufa</taxon>
    </lineage>
</organism>
<sequence>MKIKHLGILLFVLMSAQAMAQEENRERMYPIEQIQQGFRTKYVYKRQVIENPLALQIPLLESKDPEVSLAFYRYKSQRKVMTWISSVGLGLSVYSFLKPGKVSDGFNLSTIGAAALVNFYLGTVSMRHLNRALSRYNQLAQTSPQLSLQFTPNTQISGSNLALQWKYNF</sequence>
<evidence type="ECO:0000256" key="1">
    <source>
        <dbReference type="SAM" id="SignalP"/>
    </source>
</evidence>
<evidence type="ECO:0000313" key="2">
    <source>
        <dbReference type="EMBL" id="MFD3393088.1"/>
    </source>
</evidence>
<feature type="chain" id="PRO_5046283247" description="DUF5683 domain-containing protein" evidence="1">
    <location>
        <begin position="21"/>
        <end position="169"/>
    </location>
</feature>
<proteinExistence type="predicted"/>
<name>A0ABW6DB99_9BACT</name>
<evidence type="ECO:0008006" key="4">
    <source>
        <dbReference type="Google" id="ProtNLM"/>
    </source>
</evidence>
<comment type="caution">
    <text evidence="2">The sequence shown here is derived from an EMBL/GenBank/DDBJ whole genome shotgun (WGS) entry which is preliminary data.</text>
</comment>